<dbReference type="GO" id="GO:0005199">
    <property type="term" value="F:structural constituent of cell wall"/>
    <property type="evidence" value="ECO:0007669"/>
    <property type="project" value="InterPro"/>
</dbReference>
<dbReference type="InterPro" id="IPR001338">
    <property type="entry name" value="Class_I_Hydrophobin"/>
</dbReference>
<evidence type="ECO:0000256" key="5">
    <source>
        <dbReference type="ARBA" id="ARBA00023157"/>
    </source>
</evidence>
<dbReference type="CDD" id="cd23507">
    <property type="entry name" value="hydrophobin_I"/>
    <property type="match status" value="1"/>
</dbReference>
<dbReference type="AlphaFoldDB" id="A0A5C2S0C7"/>
<name>A0A5C2S0C7_9APHY</name>
<organism evidence="7 8">
    <name type="scientific">Lentinus tigrinus ALCF2SS1-6</name>
    <dbReference type="NCBI Taxonomy" id="1328759"/>
    <lineage>
        <taxon>Eukaryota</taxon>
        <taxon>Fungi</taxon>
        <taxon>Dikarya</taxon>
        <taxon>Basidiomycota</taxon>
        <taxon>Agaricomycotina</taxon>
        <taxon>Agaricomycetes</taxon>
        <taxon>Polyporales</taxon>
        <taxon>Polyporaceae</taxon>
        <taxon>Lentinus</taxon>
    </lineage>
</organism>
<evidence type="ECO:0000313" key="7">
    <source>
        <dbReference type="EMBL" id="RPD56782.1"/>
    </source>
</evidence>
<dbReference type="OrthoDB" id="4225815at2759"/>
<gene>
    <name evidence="7" type="ORF">L227DRAFT_614154</name>
</gene>
<dbReference type="EMBL" id="ML122285">
    <property type="protein sequence ID" value="RPD56782.1"/>
    <property type="molecule type" value="Genomic_DNA"/>
</dbReference>
<reference evidence="7" key="1">
    <citation type="journal article" date="2018" name="Genome Biol. Evol.">
        <title>Genomics and development of Lentinus tigrinus, a white-rot wood-decaying mushroom with dimorphic fruiting bodies.</title>
        <authorList>
            <person name="Wu B."/>
            <person name="Xu Z."/>
            <person name="Knudson A."/>
            <person name="Carlson A."/>
            <person name="Chen N."/>
            <person name="Kovaka S."/>
            <person name="LaButti K."/>
            <person name="Lipzen A."/>
            <person name="Pennachio C."/>
            <person name="Riley R."/>
            <person name="Schakwitz W."/>
            <person name="Umezawa K."/>
            <person name="Ohm R.A."/>
            <person name="Grigoriev I.V."/>
            <person name="Nagy L.G."/>
            <person name="Gibbons J."/>
            <person name="Hibbett D."/>
        </authorList>
    </citation>
    <scope>NUCLEOTIDE SEQUENCE [LARGE SCALE GENOMIC DNA]</scope>
    <source>
        <strain evidence="7">ALCF2SS1-6</strain>
    </source>
</reference>
<evidence type="ECO:0000256" key="6">
    <source>
        <dbReference type="RuleBase" id="RU365009"/>
    </source>
</evidence>
<evidence type="ECO:0000256" key="2">
    <source>
        <dbReference type="ARBA" id="ARBA00010446"/>
    </source>
</evidence>
<sequence length="159" mass="16322">MFKLATLTTLALAGLAALVASTPVPSSIPTLTDPVESVAAGSHPFLPVPKPTAVVPELLAPLNGNAPREAQQCNTGTIQCCNHMVSQNSPKWQSHLNKAVAARTLSADAGSFQGDLGFECNTINVFAGSLTDQCNAKPVCCKGTASDGVLNFGCVPFVA</sequence>
<evidence type="ECO:0000256" key="3">
    <source>
        <dbReference type="ARBA" id="ARBA00022512"/>
    </source>
</evidence>
<keyword evidence="3 6" id="KW-0134">Cell wall</keyword>
<feature type="chain" id="PRO_5023154517" description="Hydrophobin" evidence="6">
    <location>
        <begin position="22"/>
        <end position="159"/>
    </location>
</feature>
<evidence type="ECO:0000256" key="4">
    <source>
        <dbReference type="ARBA" id="ARBA00022525"/>
    </source>
</evidence>
<protein>
    <recommendedName>
        <fullName evidence="6">Hydrophobin</fullName>
    </recommendedName>
</protein>
<feature type="signal peptide" evidence="6">
    <location>
        <begin position="1"/>
        <end position="21"/>
    </location>
</feature>
<evidence type="ECO:0000256" key="1">
    <source>
        <dbReference type="ARBA" id="ARBA00004191"/>
    </source>
</evidence>
<evidence type="ECO:0000313" key="8">
    <source>
        <dbReference type="Proteomes" id="UP000313359"/>
    </source>
</evidence>
<dbReference type="SMART" id="SM00075">
    <property type="entry name" value="HYDRO"/>
    <property type="match status" value="1"/>
</dbReference>
<comment type="subcellular location">
    <subcellularLocation>
        <location evidence="1 6">Secreted</location>
        <location evidence="1 6">Cell wall</location>
    </subcellularLocation>
</comment>
<dbReference type="GO" id="GO:0009277">
    <property type="term" value="C:fungal-type cell wall"/>
    <property type="evidence" value="ECO:0007669"/>
    <property type="project" value="InterPro"/>
</dbReference>
<dbReference type="STRING" id="1328759.A0A5C2S0C7"/>
<dbReference type="Pfam" id="PF01185">
    <property type="entry name" value="Hydrophobin"/>
    <property type="match status" value="1"/>
</dbReference>
<keyword evidence="6" id="KW-0732">Signal</keyword>
<comment type="similarity">
    <text evidence="2 6">Belongs to the fungal hydrophobin family.</text>
</comment>
<proteinExistence type="inferred from homology"/>
<keyword evidence="8" id="KW-1185">Reference proteome</keyword>
<keyword evidence="4 6" id="KW-0964">Secreted</keyword>
<keyword evidence="5 6" id="KW-1015">Disulfide bond</keyword>
<accession>A0A5C2S0C7</accession>
<dbReference type="Proteomes" id="UP000313359">
    <property type="component" value="Unassembled WGS sequence"/>
</dbReference>